<dbReference type="SMART" id="SM00582">
    <property type="entry name" value="RPR"/>
    <property type="match status" value="1"/>
</dbReference>
<feature type="non-terminal residue" evidence="8">
    <location>
        <position position="759"/>
    </location>
</feature>
<feature type="domain" description="RRM" evidence="5">
    <location>
        <begin position="230"/>
        <end position="311"/>
    </location>
</feature>
<dbReference type="InterPro" id="IPR035967">
    <property type="entry name" value="SWAP/Surp_sf"/>
</dbReference>
<dbReference type="CDD" id="cd12223">
    <property type="entry name" value="RRM_SR140"/>
    <property type="match status" value="1"/>
</dbReference>
<evidence type="ECO:0000256" key="1">
    <source>
        <dbReference type="ARBA" id="ARBA00022884"/>
    </source>
</evidence>
<dbReference type="GO" id="GO:0005634">
    <property type="term" value="C:nucleus"/>
    <property type="evidence" value="ECO:0007669"/>
    <property type="project" value="TreeGrafter"/>
</dbReference>
<evidence type="ECO:0000256" key="2">
    <source>
        <dbReference type="PROSITE-ProRule" id="PRU00176"/>
    </source>
</evidence>
<name>A0AA38LZX3_9CUCU</name>
<feature type="coiled-coil region" evidence="3">
    <location>
        <begin position="119"/>
        <end position="165"/>
    </location>
</feature>
<dbReference type="InterPro" id="IPR000504">
    <property type="entry name" value="RRM_dom"/>
</dbReference>
<dbReference type="SUPFAM" id="SSF109905">
    <property type="entry name" value="Surp module (SWAP domain)"/>
    <property type="match status" value="1"/>
</dbReference>
<dbReference type="AlphaFoldDB" id="A0AA38LZX3"/>
<evidence type="ECO:0000313" key="8">
    <source>
        <dbReference type="EMBL" id="KAJ3634477.1"/>
    </source>
</evidence>
<feature type="domain" description="SURP motif" evidence="6">
    <location>
        <begin position="381"/>
        <end position="424"/>
    </location>
</feature>
<organism evidence="8 9">
    <name type="scientific">Zophobas morio</name>
    <dbReference type="NCBI Taxonomy" id="2755281"/>
    <lineage>
        <taxon>Eukaryota</taxon>
        <taxon>Metazoa</taxon>
        <taxon>Ecdysozoa</taxon>
        <taxon>Arthropoda</taxon>
        <taxon>Hexapoda</taxon>
        <taxon>Insecta</taxon>
        <taxon>Pterygota</taxon>
        <taxon>Neoptera</taxon>
        <taxon>Endopterygota</taxon>
        <taxon>Coleoptera</taxon>
        <taxon>Polyphaga</taxon>
        <taxon>Cucujiformia</taxon>
        <taxon>Tenebrionidae</taxon>
        <taxon>Zophobas</taxon>
    </lineage>
</organism>
<dbReference type="PANTHER" id="PTHR23140:SF0">
    <property type="entry name" value="U2 SNRNP-ASSOCIATED SURP MOTIF-CONTAINING PROTEIN"/>
    <property type="match status" value="1"/>
</dbReference>
<gene>
    <name evidence="8" type="ORF">Zmor_016449</name>
</gene>
<dbReference type="GO" id="GO:0006396">
    <property type="term" value="P:RNA processing"/>
    <property type="evidence" value="ECO:0007669"/>
    <property type="project" value="InterPro"/>
</dbReference>
<dbReference type="PROSITE" id="PS51391">
    <property type="entry name" value="CID"/>
    <property type="match status" value="1"/>
</dbReference>
<dbReference type="PROSITE" id="PS50102">
    <property type="entry name" value="RRM"/>
    <property type="match status" value="1"/>
</dbReference>
<comment type="caution">
    <text evidence="8">The sequence shown here is derived from an EMBL/GenBank/DDBJ whole genome shotgun (WGS) entry which is preliminary data.</text>
</comment>
<evidence type="ECO:0000259" key="6">
    <source>
        <dbReference type="PROSITE" id="PS50128"/>
    </source>
</evidence>
<dbReference type="PANTHER" id="PTHR23140">
    <property type="entry name" value="RNA PROCESSING PROTEIN LD23810P"/>
    <property type="match status" value="1"/>
</dbReference>
<evidence type="ECO:0000259" key="7">
    <source>
        <dbReference type="PROSITE" id="PS51391"/>
    </source>
</evidence>
<dbReference type="InterPro" id="IPR008942">
    <property type="entry name" value="ENTH_VHS"/>
</dbReference>
<feature type="domain" description="CID" evidence="7">
    <location>
        <begin position="473"/>
        <end position="633"/>
    </location>
</feature>
<dbReference type="SMART" id="SM00648">
    <property type="entry name" value="SWAP"/>
    <property type="match status" value="1"/>
</dbReference>
<evidence type="ECO:0000313" key="9">
    <source>
        <dbReference type="Proteomes" id="UP001168821"/>
    </source>
</evidence>
<dbReference type="EMBL" id="JALNTZ010000453">
    <property type="protein sequence ID" value="KAJ3634477.1"/>
    <property type="molecule type" value="Genomic_DNA"/>
</dbReference>
<dbReference type="PROSITE" id="PS50128">
    <property type="entry name" value="SURP"/>
    <property type="match status" value="1"/>
</dbReference>
<proteinExistence type="predicted"/>
<evidence type="ECO:0008006" key="10">
    <source>
        <dbReference type="Google" id="ProtNLM"/>
    </source>
</evidence>
<feature type="region of interest" description="Disordered" evidence="4">
    <location>
        <begin position="91"/>
        <end position="119"/>
    </location>
</feature>
<dbReference type="InterPro" id="IPR051485">
    <property type="entry name" value="SR-CTD_assoc_factor"/>
</dbReference>
<reference evidence="8" key="1">
    <citation type="journal article" date="2023" name="G3 (Bethesda)">
        <title>Whole genome assemblies of Zophobas morio and Tenebrio molitor.</title>
        <authorList>
            <person name="Kaur S."/>
            <person name="Stinson S.A."/>
            <person name="diCenzo G.C."/>
        </authorList>
    </citation>
    <scope>NUCLEOTIDE SEQUENCE</scope>
    <source>
        <strain evidence="8">QUZm001</strain>
    </source>
</reference>
<evidence type="ECO:0000259" key="5">
    <source>
        <dbReference type="PROSITE" id="PS50102"/>
    </source>
</evidence>
<sequence>SEDKIKAFSLGGVVTSNKRTSDKRKDEKGLKLKRDAEATAAVFKEYIESFEEPKPAAKQTSTFVRGDTIIVGSTELKTLKKEDATKLYSLGRGLNKGTPGSDPLAESNTEVHKKNKRSKINKKSELELFKEQLEAEEALKKAEIEERERREKRREEEQHRRLLQAPLPSGIPNLPSYGPPLYSHPAMPFAQPLAVPGIPFAIPPIVPPVAANKPELDSAGSFPSNNNDTTNLYVGNLSPQVTEEILCMEFGVFGPLASVKIMWPRSAEEHSRGRNCGFVAFMNREDAAKSKDALDGKELLGYELRVGWGKCVTLPSQPFYVHKTIRDENTLTGLPFNARPLKDKRERDDLFSKVDLTALEQALYNSEISVPIPKDVTIRRLIHRTIEALVNEGALFEQVLMIKVARDPKFKFLFNYASPEHRYYRWKLYSVLQGDEVNSWRTTRFRMYEKGSFWVPPTLEEARLTEHVKKGQLTAKQRDELEDLLRNLTLARTSIKEAMGFCLENCEAAPEIVECITESLCILETPIQLKVARFFVVSDILNNTAMQGASYYRTQFEQTLPQIVGNLNSAYRAIPGRMRAELFKVSHFFFALASPFHFFLKKNILNCIAAWEEWALYPFDFLNTLKTAFTAAPIKNASVPATASPAGEPGWSSCAIFFLLPVELKGAHPPVEPIIQAHSAPVSSVDHVAPATALPGFKVVGSAEEEDIDGEDIVGSEDIDGEDIEGEDLLSKPKPEALKPGALSKWCSISDDEEAVNSK</sequence>
<dbReference type="Pfam" id="PF00076">
    <property type="entry name" value="RRM_1"/>
    <property type="match status" value="1"/>
</dbReference>
<dbReference type="Gene3D" id="1.25.40.90">
    <property type="match status" value="1"/>
</dbReference>
<dbReference type="SUPFAM" id="SSF54928">
    <property type="entry name" value="RNA-binding domain, RBD"/>
    <property type="match status" value="1"/>
</dbReference>
<dbReference type="InterPro" id="IPR035979">
    <property type="entry name" value="RBD_domain_sf"/>
</dbReference>
<feature type="compositionally biased region" description="Acidic residues" evidence="4">
    <location>
        <begin position="709"/>
        <end position="728"/>
    </location>
</feature>
<evidence type="ECO:0000256" key="3">
    <source>
        <dbReference type="SAM" id="Coils"/>
    </source>
</evidence>
<keyword evidence="1 2" id="KW-0694">RNA-binding</keyword>
<dbReference type="Pfam" id="PF01805">
    <property type="entry name" value="Surp"/>
    <property type="match status" value="1"/>
</dbReference>
<dbReference type="Gene3D" id="1.10.10.790">
    <property type="entry name" value="Surp module"/>
    <property type="match status" value="1"/>
</dbReference>
<dbReference type="GO" id="GO:0003723">
    <property type="term" value="F:RNA binding"/>
    <property type="evidence" value="ECO:0007669"/>
    <property type="project" value="UniProtKB-UniRule"/>
</dbReference>
<dbReference type="Proteomes" id="UP001168821">
    <property type="component" value="Unassembled WGS sequence"/>
</dbReference>
<keyword evidence="3" id="KW-0175">Coiled coil</keyword>
<evidence type="ECO:0000256" key="4">
    <source>
        <dbReference type="SAM" id="MobiDB-lite"/>
    </source>
</evidence>
<protein>
    <recommendedName>
        <fullName evidence="10">U2 snRNP-associated SURP motif-containing protein</fullName>
    </recommendedName>
</protein>
<dbReference type="Pfam" id="PF04818">
    <property type="entry name" value="CID"/>
    <property type="match status" value="1"/>
</dbReference>
<dbReference type="Gene3D" id="3.30.70.330">
    <property type="match status" value="1"/>
</dbReference>
<accession>A0AA38LZX3</accession>
<keyword evidence="9" id="KW-1185">Reference proteome</keyword>
<dbReference type="InterPro" id="IPR012677">
    <property type="entry name" value="Nucleotide-bd_a/b_plait_sf"/>
</dbReference>
<dbReference type="SMART" id="SM00360">
    <property type="entry name" value="RRM"/>
    <property type="match status" value="1"/>
</dbReference>
<dbReference type="InterPro" id="IPR006569">
    <property type="entry name" value="CID_dom"/>
</dbReference>
<feature type="region of interest" description="Disordered" evidence="4">
    <location>
        <begin position="709"/>
        <end position="736"/>
    </location>
</feature>
<dbReference type="InterPro" id="IPR000061">
    <property type="entry name" value="Surp"/>
</dbReference>
<dbReference type="InterPro" id="IPR035009">
    <property type="entry name" value="SR140_RRM"/>
</dbReference>